<dbReference type="HOGENOM" id="CLU_3023878_0_0_9"/>
<accession>A7GFV8</accession>
<gene>
    <name evidence="1" type="ordered locus">CLI_2426</name>
</gene>
<sequence>MSERKEEISFIMEVIHKLCVEFNIALIPCETKKGTKYVGIFDNTNGKEYVMIRDE</sequence>
<evidence type="ECO:0000313" key="2">
    <source>
        <dbReference type="Proteomes" id="UP000002410"/>
    </source>
</evidence>
<dbReference type="EMBL" id="CP000728">
    <property type="protein sequence ID" value="ABS40779.1"/>
    <property type="molecule type" value="Genomic_DNA"/>
</dbReference>
<dbReference type="AlphaFoldDB" id="A7GFV8"/>
<dbReference type="Proteomes" id="UP000002410">
    <property type="component" value="Chromosome"/>
</dbReference>
<dbReference type="RefSeq" id="WP_012100335.1">
    <property type="nucleotide sequence ID" value="NC_009699.1"/>
</dbReference>
<evidence type="ECO:0000313" key="1">
    <source>
        <dbReference type="EMBL" id="ABS40779.1"/>
    </source>
</evidence>
<organism evidence="1 2">
    <name type="scientific">Clostridium botulinum (strain Langeland / NCTC 10281 / Type F)</name>
    <dbReference type="NCBI Taxonomy" id="441772"/>
    <lineage>
        <taxon>Bacteria</taxon>
        <taxon>Bacillati</taxon>
        <taxon>Bacillota</taxon>
        <taxon>Clostridia</taxon>
        <taxon>Eubacteriales</taxon>
        <taxon>Clostridiaceae</taxon>
        <taxon>Clostridium</taxon>
    </lineage>
</organism>
<reference evidence="2" key="1">
    <citation type="submission" date="2007-06" db="EMBL/GenBank/DDBJ databases">
        <authorList>
            <person name="Brinkac L.M."/>
            <person name="Daugherty S."/>
            <person name="Dodson R.J."/>
            <person name="Madupu R."/>
            <person name="Brown J.L."/>
            <person name="Bruce D."/>
            <person name="Detter C."/>
            <person name="Munk C."/>
            <person name="Smith L.A."/>
            <person name="Smith T.J."/>
            <person name="White O."/>
            <person name="Brettin T.S."/>
        </authorList>
    </citation>
    <scope>NUCLEOTIDE SEQUENCE [LARGE SCALE GENOMIC DNA]</scope>
    <source>
        <strain evidence="2">Langeland / NCTC 10281 / Type F</strain>
    </source>
</reference>
<name>A7GFV8_CLOBL</name>
<dbReference type="KEGG" id="cbf:CLI_2426"/>
<protein>
    <submittedName>
        <fullName evidence="1">Uncharacterized protein</fullName>
    </submittedName>
</protein>
<proteinExistence type="predicted"/>